<feature type="domain" description="GIY-YIG" evidence="1">
    <location>
        <begin position="2"/>
        <end position="72"/>
    </location>
</feature>
<dbReference type="SUPFAM" id="SSF82771">
    <property type="entry name" value="GIY-YIG endonuclease"/>
    <property type="match status" value="1"/>
</dbReference>
<dbReference type="Pfam" id="PF07453">
    <property type="entry name" value="NUMOD1"/>
    <property type="match status" value="2"/>
</dbReference>
<dbReference type="InterPro" id="IPR006350">
    <property type="entry name" value="Intron_endoG1"/>
</dbReference>
<accession>A0A8E2JZ30</accession>
<dbReference type="OrthoDB" id="3798971at2759"/>
<dbReference type="InterPro" id="IPR000305">
    <property type="entry name" value="GIY-YIG_endonuc"/>
</dbReference>
<evidence type="ECO:0000259" key="1">
    <source>
        <dbReference type="SMART" id="SM00465"/>
    </source>
</evidence>
<keyword evidence="3" id="KW-1185">Reference proteome</keyword>
<protein>
    <recommendedName>
        <fullName evidence="1">GIY-YIG domain-containing protein</fullName>
    </recommendedName>
</protein>
<dbReference type="InterPro" id="IPR003647">
    <property type="entry name" value="Intron_nuc_1_rpt"/>
</dbReference>
<name>A0A8E2JZ30_9PEZI</name>
<dbReference type="SMART" id="SM00465">
    <property type="entry name" value="GIYc"/>
    <property type="match status" value="1"/>
</dbReference>
<dbReference type="Proteomes" id="UP000250140">
    <property type="component" value="Unassembled WGS sequence"/>
</dbReference>
<proteinExistence type="predicted"/>
<dbReference type="GO" id="GO:0004519">
    <property type="term" value="F:endonuclease activity"/>
    <property type="evidence" value="ECO:0007669"/>
    <property type="project" value="InterPro"/>
</dbReference>
<gene>
    <name evidence="2" type="ORF">AOQ84DRAFT_428886</name>
</gene>
<evidence type="ECO:0000313" key="3">
    <source>
        <dbReference type="Proteomes" id="UP000250140"/>
    </source>
</evidence>
<dbReference type="InterPro" id="IPR010896">
    <property type="entry name" value="NUMOD1"/>
</dbReference>
<evidence type="ECO:0000313" key="2">
    <source>
        <dbReference type="EMBL" id="OCL14464.1"/>
    </source>
</evidence>
<organism evidence="2 3">
    <name type="scientific">Glonium stellatum</name>
    <dbReference type="NCBI Taxonomy" id="574774"/>
    <lineage>
        <taxon>Eukaryota</taxon>
        <taxon>Fungi</taxon>
        <taxon>Dikarya</taxon>
        <taxon>Ascomycota</taxon>
        <taxon>Pezizomycotina</taxon>
        <taxon>Dothideomycetes</taxon>
        <taxon>Pleosporomycetidae</taxon>
        <taxon>Gloniales</taxon>
        <taxon>Gloniaceae</taxon>
        <taxon>Glonium</taxon>
    </lineage>
</organism>
<dbReference type="InterPro" id="IPR035901">
    <property type="entry name" value="GIY-YIG_endonuc_sf"/>
</dbReference>
<dbReference type="NCBIfam" id="TIGR01453">
    <property type="entry name" value="grpIintron_endo"/>
    <property type="match status" value="1"/>
</dbReference>
<dbReference type="Gene3D" id="3.40.1440.10">
    <property type="entry name" value="GIY-YIG endonuclease"/>
    <property type="match status" value="1"/>
</dbReference>
<reference evidence="2 3" key="1">
    <citation type="journal article" date="2016" name="Nat. Commun.">
        <title>Ectomycorrhizal ecology is imprinted in the genome of the dominant symbiotic fungus Cenococcum geophilum.</title>
        <authorList>
            <consortium name="DOE Joint Genome Institute"/>
            <person name="Peter M."/>
            <person name="Kohler A."/>
            <person name="Ohm R.A."/>
            <person name="Kuo A."/>
            <person name="Krutzmann J."/>
            <person name="Morin E."/>
            <person name="Arend M."/>
            <person name="Barry K.W."/>
            <person name="Binder M."/>
            <person name="Choi C."/>
            <person name="Clum A."/>
            <person name="Copeland A."/>
            <person name="Grisel N."/>
            <person name="Haridas S."/>
            <person name="Kipfer T."/>
            <person name="LaButti K."/>
            <person name="Lindquist E."/>
            <person name="Lipzen A."/>
            <person name="Maire R."/>
            <person name="Meier B."/>
            <person name="Mihaltcheva S."/>
            <person name="Molinier V."/>
            <person name="Murat C."/>
            <person name="Poggeler S."/>
            <person name="Quandt C.A."/>
            <person name="Sperisen C."/>
            <person name="Tritt A."/>
            <person name="Tisserant E."/>
            <person name="Crous P.W."/>
            <person name="Henrissat B."/>
            <person name="Nehls U."/>
            <person name="Egli S."/>
            <person name="Spatafora J.W."/>
            <person name="Grigoriev I.V."/>
            <person name="Martin F.M."/>
        </authorList>
    </citation>
    <scope>NUCLEOTIDE SEQUENCE [LARGE SCALE GENOMIC DNA]</scope>
    <source>
        <strain evidence="2 3">CBS 207.34</strain>
    </source>
</reference>
<dbReference type="Pfam" id="PF01541">
    <property type="entry name" value="GIY-YIG"/>
    <property type="match status" value="1"/>
</dbReference>
<sequence>MNNKSYIGSSVDLKKNRLLRYSSMAINKALLKYGYSQFSLSILEYCEVDELMIKEKYYLNLLSPKYNILKEPGSPSREVIDLKLNTKTVYHAIRAAAKVLGIDKRYIENYINLNQIEPRTSHTVEVTDLVLSKVNIYPSVGSAARVLGVRQASISLYLKENRRNPFKNRYIFKLIIG</sequence>
<dbReference type="SMART" id="SM00497">
    <property type="entry name" value="IENR1"/>
    <property type="match status" value="2"/>
</dbReference>
<dbReference type="AlphaFoldDB" id="A0A8E2JZ30"/>
<dbReference type="EMBL" id="KV748570">
    <property type="protein sequence ID" value="OCL14464.1"/>
    <property type="molecule type" value="Genomic_DNA"/>
</dbReference>